<feature type="binding site" evidence="5">
    <location>
        <position position="144"/>
    </location>
    <ligand>
        <name>Mg(2+)</name>
        <dbReference type="ChEBI" id="CHEBI:18420"/>
    </ligand>
</feature>
<dbReference type="Proteomes" id="UP000298017">
    <property type="component" value="Unassembled WGS sequence"/>
</dbReference>
<evidence type="ECO:0000256" key="4">
    <source>
        <dbReference type="PIRSR" id="PIRSR015582-1"/>
    </source>
</evidence>
<keyword evidence="2 5" id="KW-0479">Metal-binding</keyword>
<evidence type="ECO:0000256" key="2">
    <source>
        <dbReference type="ARBA" id="ARBA00022723"/>
    </source>
</evidence>
<dbReference type="InterPro" id="IPR015813">
    <property type="entry name" value="Pyrv/PenolPyrv_kinase-like_dom"/>
</dbReference>
<feature type="binding site" evidence="5">
    <location>
        <position position="118"/>
    </location>
    <ligand>
        <name>Mg(2+)</name>
        <dbReference type="ChEBI" id="CHEBI:18420"/>
    </ligand>
</feature>
<dbReference type="InterPro" id="IPR040442">
    <property type="entry name" value="Pyrv_kinase-like_dom_sf"/>
</dbReference>
<dbReference type="Gene3D" id="3.20.20.60">
    <property type="entry name" value="Phosphoenolpyruvate-binding domains"/>
    <property type="match status" value="1"/>
</dbReference>
<feature type="region of interest" description="Disordered" evidence="6">
    <location>
        <begin position="273"/>
        <end position="296"/>
    </location>
</feature>
<reference evidence="8 9" key="1">
    <citation type="submission" date="2019-03" db="EMBL/GenBank/DDBJ databases">
        <title>Genome Sequencing and Assembly of Various Microbes Isolated from Alder Root Nodule.</title>
        <authorList>
            <person name="Swanson E."/>
            <person name="Sevigny J.L."/>
            <person name="Pesce C."/>
            <person name="Davis I."/>
            <person name="Kleiner V."/>
            <person name="Tisa L."/>
        </authorList>
    </citation>
    <scope>NUCLEOTIDE SEQUENCE [LARGE SCALE GENOMIC DNA]</scope>
    <source>
        <strain evidence="8 9">4R-31</strain>
    </source>
</reference>
<keyword evidence="3 5" id="KW-0460">Magnesium</keyword>
<evidence type="ECO:0000313" key="9">
    <source>
        <dbReference type="Proteomes" id="UP000298017"/>
    </source>
</evidence>
<feature type="binding site" evidence="4">
    <location>
        <position position="118"/>
    </location>
    <ligand>
        <name>substrate</name>
    </ligand>
</feature>
<evidence type="ECO:0000256" key="3">
    <source>
        <dbReference type="ARBA" id="ARBA00022842"/>
    </source>
</evidence>
<dbReference type="GO" id="GO:0016829">
    <property type="term" value="F:lyase activity"/>
    <property type="evidence" value="ECO:0007669"/>
    <property type="project" value="UniProtKB-KW"/>
</dbReference>
<dbReference type="Pfam" id="PF03328">
    <property type="entry name" value="HpcH_HpaI"/>
    <property type="match status" value="1"/>
</dbReference>
<sequence>MTIPTFTMGPAILFCPADRPERFAKAAERADAVILDLEDAVAPDAKPAAREHIAAADLDPATTVVRVNDAASPFFEDDLAAVRDTPFRTVMLAKAESAEQVRRVTDALPDARVIALCETAAGIVAASEIAEQSGVVALMWGAEDLVASLGGRSSRRPGGSYRDVAVAARAAVLLAAGAHGKAAIDAVHVDIADTEGLAAEAEDAAGSGFAATACIHPGQVAVIREAYLPTAEDVDYARRLLAAAEGAPGVFRFEGHMIDGPLLRHAERTVAQARRADTLGTDEPGTETSRTETREN</sequence>
<proteinExistence type="predicted"/>
<feature type="domain" description="HpcH/HpaI aldolase/citrate lyase" evidence="7">
    <location>
        <begin position="12"/>
        <end position="217"/>
    </location>
</feature>
<feature type="binding site" evidence="4">
    <location>
        <position position="66"/>
    </location>
    <ligand>
        <name>substrate</name>
    </ligand>
</feature>
<evidence type="ECO:0000256" key="6">
    <source>
        <dbReference type="SAM" id="MobiDB-lite"/>
    </source>
</evidence>
<accession>A0AAX2SF58</accession>
<dbReference type="PIRSF" id="PIRSF015582">
    <property type="entry name" value="Cit_lyase_B"/>
    <property type="match status" value="1"/>
</dbReference>
<dbReference type="InterPro" id="IPR011206">
    <property type="entry name" value="Citrate_lyase_beta/mcl1/mcl2"/>
</dbReference>
<keyword evidence="9" id="KW-1185">Reference proteome</keyword>
<comment type="cofactor">
    <cofactor evidence="1">
        <name>Mg(2+)</name>
        <dbReference type="ChEBI" id="CHEBI:18420"/>
    </cofactor>
</comment>
<dbReference type="PANTHER" id="PTHR32308">
    <property type="entry name" value="LYASE BETA SUBUNIT, PUTATIVE (AFU_ORTHOLOGUE AFUA_4G13030)-RELATED"/>
    <property type="match status" value="1"/>
</dbReference>
<dbReference type="GO" id="GO:0006107">
    <property type="term" value="P:oxaloacetate metabolic process"/>
    <property type="evidence" value="ECO:0007669"/>
    <property type="project" value="TreeGrafter"/>
</dbReference>
<dbReference type="RefSeq" id="WP_135010584.1">
    <property type="nucleotide sequence ID" value="NZ_JAVDXP010000001.1"/>
</dbReference>
<dbReference type="SUPFAM" id="SSF51621">
    <property type="entry name" value="Phosphoenolpyruvate/pyruvate domain"/>
    <property type="match status" value="1"/>
</dbReference>
<dbReference type="PANTHER" id="PTHR32308:SF10">
    <property type="entry name" value="CITRATE LYASE SUBUNIT BETA"/>
    <property type="match status" value="1"/>
</dbReference>
<dbReference type="InterPro" id="IPR005000">
    <property type="entry name" value="Aldolase/citrate-lyase_domain"/>
</dbReference>
<organism evidence="8 9">
    <name type="scientific">Kocuria rhizophila</name>
    <dbReference type="NCBI Taxonomy" id="72000"/>
    <lineage>
        <taxon>Bacteria</taxon>
        <taxon>Bacillati</taxon>
        <taxon>Actinomycetota</taxon>
        <taxon>Actinomycetes</taxon>
        <taxon>Micrococcales</taxon>
        <taxon>Micrococcaceae</taxon>
        <taxon>Kocuria</taxon>
    </lineage>
</organism>
<evidence type="ECO:0000259" key="7">
    <source>
        <dbReference type="Pfam" id="PF03328"/>
    </source>
</evidence>
<evidence type="ECO:0000313" key="8">
    <source>
        <dbReference type="EMBL" id="TFI01809.1"/>
    </source>
</evidence>
<dbReference type="EMBL" id="SPNK01000005">
    <property type="protein sequence ID" value="TFI01809.1"/>
    <property type="molecule type" value="Genomic_DNA"/>
</dbReference>
<evidence type="ECO:0000256" key="5">
    <source>
        <dbReference type="PIRSR" id="PIRSR015582-2"/>
    </source>
</evidence>
<keyword evidence="8" id="KW-0456">Lyase</keyword>
<evidence type="ECO:0000256" key="1">
    <source>
        <dbReference type="ARBA" id="ARBA00001946"/>
    </source>
</evidence>
<gene>
    <name evidence="8" type="ORF">E4P33_06750</name>
</gene>
<dbReference type="AlphaFoldDB" id="A0AAX2SF58"/>
<comment type="caution">
    <text evidence="8">The sequence shown here is derived from an EMBL/GenBank/DDBJ whole genome shotgun (WGS) entry which is preliminary data.</text>
</comment>
<dbReference type="GO" id="GO:0000287">
    <property type="term" value="F:magnesium ion binding"/>
    <property type="evidence" value="ECO:0007669"/>
    <property type="project" value="TreeGrafter"/>
</dbReference>
<name>A0AAX2SF58_KOCRH</name>
<protein>
    <submittedName>
        <fullName evidence="8">CoA ester lyase</fullName>
    </submittedName>
</protein>